<evidence type="ECO:0000313" key="4">
    <source>
        <dbReference type="Proteomes" id="UP000316196"/>
    </source>
</evidence>
<keyword evidence="2" id="KW-0472">Membrane</keyword>
<name>A0A542ZQ28_9ACTN</name>
<dbReference type="AlphaFoldDB" id="A0A542ZQ28"/>
<gene>
    <name evidence="3" type="ORF">FB460_0248</name>
</gene>
<evidence type="ECO:0000256" key="2">
    <source>
        <dbReference type="SAM" id="Phobius"/>
    </source>
</evidence>
<comment type="caution">
    <text evidence="3">The sequence shown here is derived from an EMBL/GenBank/DDBJ whole genome shotgun (WGS) entry which is preliminary data.</text>
</comment>
<feature type="region of interest" description="Disordered" evidence="1">
    <location>
        <begin position="1"/>
        <end position="20"/>
    </location>
</feature>
<keyword evidence="2" id="KW-1133">Transmembrane helix</keyword>
<keyword evidence="2" id="KW-0812">Transmembrane</keyword>
<reference evidence="3 4" key="1">
    <citation type="submission" date="2019-06" db="EMBL/GenBank/DDBJ databases">
        <title>Sequencing the genomes of 1000 actinobacteria strains.</title>
        <authorList>
            <person name="Klenk H.-P."/>
        </authorList>
    </citation>
    <scope>NUCLEOTIDE SEQUENCE [LARGE SCALE GENOMIC DNA]</scope>
    <source>
        <strain evidence="3 4">DSM 8251</strain>
    </source>
</reference>
<evidence type="ECO:0000313" key="3">
    <source>
        <dbReference type="EMBL" id="TQL62471.1"/>
    </source>
</evidence>
<protein>
    <submittedName>
        <fullName evidence="3">Uncharacterized protein</fullName>
    </submittedName>
</protein>
<dbReference type="RefSeq" id="WP_142092312.1">
    <property type="nucleotide sequence ID" value="NZ_BAAAMD010000003.1"/>
</dbReference>
<proteinExistence type="predicted"/>
<keyword evidence="4" id="KW-1185">Reference proteome</keyword>
<organism evidence="3 4">
    <name type="scientific">Propioniferax innocua</name>
    <dbReference type="NCBI Taxonomy" id="1753"/>
    <lineage>
        <taxon>Bacteria</taxon>
        <taxon>Bacillati</taxon>
        <taxon>Actinomycetota</taxon>
        <taxon>Actinomycetes</taxon>
        <taxon>Propionibacteriales</taxon>
        <taxon>Propionibacteriaceae</taxon>
        <taxon>Propioniferax</taxon>
    </lineage>
</organism>
<dbReference type="Proteomes" id="UP000316196">
    <property type="component" value="Unassembled WGS sequence"/>
</dbReference>
<accession>A0A542ZQ28</accession>
<evidence type="ECO:0000256" key="1">
    <source>
        <dbReference type="SAM" id="MobiDB-lite"/>
    </source>
</evidence>
<feature type="transmembrane region" description="Helical" evidence="2">
    <location>
        <begin position="50"/>
        <end position="70"/>
    </location>
</feature>
<dbReference type="EMBL" id="VFOR01000001">
    <property type="protein sequence ID" value="TQL62471.1"/>
    <property type="molecule type" value="Genomic_DNA"/>
</dbReference>
<dbReference type="OrthoDB" id="3732773at2"/>
<sequence>MTSQQGRSGGGIWSDLDLNGETPVRVRPDVGDWGPKLLPSTRQKQRLRRWVPVLAVVILTVLVAVGWVFYLQVR</sequence>